<dbReference type="NCBIfam" id="TIGR04025">
    <property type="entry name" value="PPOX_FMN_DR2398"/>
    <property type="match status" value="1"/>
</dbReference>
<dbReference type="RefSeq" id="WP_127785197.1">
    <property type="nucleotide sequence ID" value="NZ_SACL01000001.1"/>
</dbReference>
<dbReference type="Proteomes" id="UP000282957">
    <property type="component" value="Unassembled WGS sequence"/>
</dbReference>
<dbReference type="InterPro" id="IPR011576">
    <property type="entry name" value="Pyridox_Oxase_N"/>
</dbReference>
<dbReference type="SUPFAM" id="SSF50475">
    <property type="entry name" value="FMN-binding split barrel"/>
    <property type="match status" value="1"/>
</dbReference>
<dbReference type="OrthoDB" id="9790331at2"/>
<dbReference type="AlphaFoldDB" id="A0A437MM90"/>
<dbReference type="InterPro" id="IPR012349">
    <property type="entry name" value="Split_barrel_FMN-bd"/>
</dbReference>
<name>A0A437MM90_9PROT</name>
<dbReference type="PANTHER" id="PTHR42815:SF2">
    <property type="entry name" value="FAD-BINDING, PUTATIVE (AFU_ORTHOLOGUE AFUA_6G07600)-RELATED"/>
    <property type="match status" value="1"/>
</dbReference>
<organism evidence="2 3">
    <name type="scientific">Rhodovarius crocodyli</name>
    <dbReference type="NCBI Taxonomy" id="1979269"/>
    <lineage>
        <taxon>Bacteria</taxon>
        <taxon>Pseudomonadati</taxon>
        <taxon>Pseudomonadota</taxon>
        <taxon>Alphaproteobacteria</taxon>
        <taxon>Acetobacterales</taxon>
        <taxon>Roseomonadaceae</taxon>
        <taxon>Rhodovarius</taxon>
    </lineage>
</organism>
<dbReference type="PANTHER" id="PTHR42815">
    <property type="entry name" value="FAD-BINDING, PUTATIVE (AFU_ORTHOLOGUE AFUA_6G07600)-RELATED"/>
    <property type="match status" value="1"/>
</dbReference>
<keyword evidence="3" id="KW-1185">Reference proteome</keyword>
<comment type="caution">
    <text evidence="2">The sequence shown here is derived from an EMBL/GenBank/DDBJ whole genome shotgun (WGS) entry which is preliminary data.</text>
</comment>
<feature type="domain" description="Pyridoxamine 5'-phosphate oxidase N-terminal" evidence="1">
    <location>
        <begin position="37"/>
        <end position="157"/>
    </location>
</feature>
<sequence length="209" mass="22779">MDVQPTTDPFAVTTHEALQALYAAPSETVMNKVTDRLEAKTRAFIAASPFCLLATSGPRGPHVTPRGDAPGFVLAPDEKTLVLPDRRGNNRLDGYRDIIDNPAVAFLFLVPGAGETLRVHGQARISTDPAFRELCIAEEKLPTTVLITTVTEVYLQCPKAFIRSSLWGERKRPEGLPSMGQLLAEHLRGGLDAAAYDRDGPARLRATLY</sequence>
<evidence type="ECO:0000313" key="3">
    <source>
        <dbReference type="Proteomes" id="UP000282957"/>
    </source>
</evidence>
<accession>A0A437MM90</accession>
<dbReference type="EMBL" id="SACL01000001">
    <property type="protein sequence ID" value="RVT98726.1"/>
    <property type="molecule type" value="Genomic_DNA"/>
</dbReference>
<dbReference type="InterPro" id="IPR024029">
    <property type="entry name" value="Pyridox_Oxase_FMN-dep"/>
</dbReference>
<dbReference type="Gene3D" id="2.30.110.10">
    <property type="entry name" value="Electron Transport, Fmn-binding Protein, Chain A"/>
    <property type="match status" value="1"/>
</dbReference>
<evidence type="ECO:0000313" key="2">
    <source>
        <dbReference type="EMBL" id="RVT98726.1"/>
    </source>
</evidence>
<evidence type="ECO:0000259" key="1">
    <source>
        <dbReference type="Pfam" id="PF01243"/>
    </source>
</evidence>
<proteinExistence type="predicted"/>
<reference evidence="2 3" key="1">
    <citation type="submission" date="2019-01" db="EMBL/GenBank/DDBJ databases">
        <authorList>
            <person name="Chen W.-M."/>
        </authorList>
    </citation>
    <scope>NUCLEOTIDE SEQUENCE [LARGE SCALE GENOMIC DNA]</scope>
    <source>
        <strain evidence="2 3">CCP-6</strain>
    </source>
</reference>
<protein>
    <submittedName>
        <fullName evidence="2">Flavin-nucleotide-binding protein</fullName>
    </submittedName>
</protein>
<gene>
    <name evidence="2" type="ORF">EOD42_01035</name>
</gene>
<dbReference type="Pfam" id="PF01243">
    <property type="entry name" value="PNPOx_N"/>
    <property type="match status" value="1"/>
</dbReference>